<evidence type="ECO:0000313" key="3">
    <source>
        <dbReference type="Proteomes" id="UP000593892"/>
    </source>
</evidence>
<protein>
    <recommendedName>
        <fullName evidence="4">Membrane-associated protein</fullName>
    </recommendedName>
</protein>
<dbReference type="EMBL" id="CP063849">
    <property type="protein sequence ID" value="QOY87298.1"/>
    <property type="molecule type" value="Genomic_DNA"/>
</dbReference>
<feature type="transmembrane region" description="Helical" evidence="1">
    <location>
        <begin position="18"/>
        <end position="37"/>
    </location>
</feature>
<feature type="transmembrane region" description="Helical" evidence="1">
    <location>
        <begin position="138"/>
        <end position="156"/>
    </location>
</feature>
<dbReference type="AlphaFoldDB" id="A0A7S7NPA7"/>
<keyword evidence="1" id="KW-0472">Membrane</keyword>
<dbReference type="Proteomes" id="UP000593892">
    <property type="component" value="Chromosome"/>
</dbReference>
<evidence type="ECO:0000313" key="2">
    <source>
        <dbReference type="EMBL" id="QOY87298.1"/>
    </source>
</evidence>
<feature type="transmembrane region" description="Helical" evidence="1">
    <location>
        <begin position="191"/>
        <end position="208"/>
    </location>
</feature>
<feature type="transmembrane region" description="Helical" evidence="1">
    <location>
        <begin position="108"/>
        <end position="129"/>
    </location>
</feature>
<evidence type="ECO:0008006" key="4">
    <source>
        <dbReference type="Google" id="ProtNLM"/>
    </source>
</evidence>
<keyword evidence="3" id="KW-1185">Reference proteome</keyword>
<dbReference type="KEGG" id="pfer:IRI77_31790"/>
<feature type="transmembrane region" description="Helical" evidence="1">
    <location>
        <begin position="73"/>
        <end position="96"/>
    </location>
</feature>
<organism evidence="2 3">
    <name type="scientific">Paludibaculum fermentans</name>
    <dbReference type="NCBI Taxonomy" id="1473598"/>
    <lineage>
        <taxon>Bacteria</taxon>
        <taxon>Pseudomonadati</taxon>
        <taxon>Acidobacteriota</taxon>
        <taxon>Terriglobia</taxon>
        <taxon>Bryobacterales</taxon>
        <taxon>Bryobacteraceae</taxon>
        <taxon>Paludibaculum</taxon>
    </lineage>
</organism>
<name>A0A7S7NPA7_PALFE</name>
<accession>A0A7S7NPA7</accession>
<dbReference type="RefSeq" id="WP_194448967.1">
    <property type="nucleotide sequence ID" value="NZ_CP063849.1"/>
</dbReference>
<reference evidence="2 3" key="1">
    <citation type="submission" date="2020-10" db="EMBL/GenBank/DDBJ databases">
        <title>Complete genome sequence of Paludibaculum fermentans P105T, a facultatively anaerobic acidobacterium capable of dissimilatory Fe(III) reduction.</title>
        <authorList>
            <person name="Dedysh S.N."/>
            <person name="Beletsky A.V."/>
            <person name="Kulichevskaya I.S."/>
            <person name="Mardanov A.V."/>
            <person name="Ravin N.V."/>
        </authorList>
    </citation>
    <scope>NUCLEOTIDE SEQUENCE [LARGE SCALE GENOMIC DNA]</scope>
    <source>
        <strain evidence="2 3">P105</strain>
    </source>
</reference>
<keyword evidence="1" id="KW-1133">Transmembrane helix</keyword>
<sequence>MTTATLSFPTASQARIPMWLKLVYTAFMAVLVPVYWHDYGPTNFLYFCDMCLFMTLAGMWLENALLVSIPTVGILLPQVVWVADFAGHLVGLSLVGMTDYMFDAGHSLFLRGLSLFHGWLPFLLVYLVYRLGYHPKALPYWCSLAWALMLLCYFVMPKPGDPLPTPLTPVNINYVYGPSETKAQTWMPEPAWFALLMIGLPVLVWWPTHLMLRKWFGRAPGPAR</sequence>
<gene>
    <name evidence="2" type="ORF">IRI77_31790</name>
</gene>
<evidence type="ECO:0000256" key="1">
    <source>
        <dbReference type="SAM" id="Phobius"/>
    </source>
</evidence>
<proteinExistence type="predicted"/>
<keyword evidence="1" id="KW-0812">Transmembrane</keyword>